<feature type="transmembrane region" description="Helical" evidence="6">
    <location>
        <begin position="176"/>
        <end position="196"/>
    </location>
</feature>
<dbReference type="CDD" id="cd00075">
    <property type="entry name" value="HATPase"/>
    <property type="match status" value="1"/>
</dbReference>
<dbReference type="InterPro" id="IPR003594">
    <property type="entry name" value="HATPase_dom"/>
</dbReference>
<dbReference type="InterPro" id="IPR036890">
    <property type="entry name" value="HATPase_C_sf"/>
</dbReference>
<dbReference type="InterPro" id="IPR036097">
    <property type="entry name" value="HisK_dim/P_sf"/>
</dbReference>
<dbReference type="RefSeq" id="WP_089356175.1">
    <property type="nucleotide sequence ID" value="NZ_FZPD01000002.1"/>
</dbReference>
<proteinExistence type="predicted"/>
<dbReference type="InterPro" id="IPR003661">
    <property type="entry name" value="HisK_dim/P_dom"/>
</dbReference>
<evidence type="ECO:0000256" key="2">
    <source>
        <dbReference type="ARBA" id="ARBA00012438"/>
    </source>
</evidence>
<dbReference type="FunFam" id="3.30.565.10:FF:000006">
    <property type="entry name" value="Sensor histidine kinase WalK"/>
    <property type="match status" value="1"/>
</dbReference>
<dbReference type="SUPFAM" id="SSF55874">
    <property type="entry name" value="ATPase domain of HSP90 chaperone/DNA topoisomerase II/histidine kinase"/>
    <property type="match status" value="1"/>
</dbReference>
<protein>
    <recommendedName>
        <fullName evidence="2">histidine kinase</fullName>
        <ecNumber evidence="2">2.7.13.3</ecNumber>
    </recommendedName>
</protein>
<feature type="domain" description="Histidine kinase" evidence="7">
    <location>
        <begin position="211"/>
        <end position="431"/>
    </location>
</feature>
<dbReference type="SMART" id="SM00387">
    <property type="entry name" value="HATPase_c"/>
    <property type="match status" value="1"/>
</dbReference>
<dbReference type="Gene3D" id="3.30.565.10">
    <property type="entry name" value="Histidine kinase-like ATPase, C-terminal domain"/>
    <property type="match status" value="1"/>
</dbReference>
<dbReference type="EC" id="2.7.13.3" evidence="2"/>
<dbReference type="InterPro" id="IPR005467">
    <property type="entry name" value="His_kinase_dom"/>
</dbReference>
<dbReference type="PRINTS" id="PR00344">
    <property type="entry name" value="BCTRLSENSOR"/>
</dbReference>
<keyword evidence="4" id="KW-0808">Transferase</keyword>
<evidence type="ECO:0000256" key="5">
    <source>
        <dbReference type="ARBA" id="ARBA00022777"/>
    </source>
</evidence>
<dbReference type="Pfam" id="PF02518">
    <property type="entry name" value="HATPase_c"/>
    <property type="match status" value="1"/>
</dbReference>
<dbReference type="PANTHER" id="PTHR43547:SF2">
    <property type="entry name" value="HYBRID SIGNAL TRANSDUCTION HISTIDINE KINASE C"/>
    <property type="match status" value="1"/>
</dbReference>
<evidence type="ECO:0000259" key="7">
    <source>
        <dbReference type="PROSITE" id="PS50109"/>
    </source>
</evidence>
<dbReference type="SMART" id="SM00388">
    <property type="entry name" value="HisKA"/>
    <property type="match status" value="1"/>
</dbReference>
<dbReference type="GO" id="GO:0000155">
    <property type="term" value="F:phosphorelay sensor kinase activity"/>
    <property type="evidence" value="ECO:0007669"/>
    <property type="project" value="InterPro"/>
</dbReference>
<evidence type="ECO:0000256" key="1">
    <source>
        <dbReference type="ARBA" id="ARBA00000085"/>
    </source>
</evidence>
<name>A0A239HQT0_EKHLU</name>
<reference evidence="8 9" key="1">
    <citation type="submission" date="2017-06" db="EMBL/GenBank/DDBJ databases">
        <authorList>
            <person name="Kim H.J."/>
            <person name="Triplett B.A."/>
        </authorList>
    </citation>
    <scope>NUCLEOTIDE SEQUENCE [LARGE SCALE GENOMIC DNA]</scope>
    <source>
        <strain evidence="8 9">DSM 19307</strain>
    </source>
</reference>
<dbReference type="InterPro" id="IPR004358">
    <property type="entry name" value="Sig_transdc_His_kin-like_C"/>
</dbReference>
<dbReference type="AlphaFoldDB" id="A0A239HQT0"/>
<gene>
    <name evidence="8" type="ORF">SAMN05421640_1438</name>
</gene>
<dbReference type="Pfam" id="PF00512">
    <property type="entry name" value="HisKA"/>
    <property type="match status" value="1"/>
</dbReference>
<dbReference type="Proteomes" id="UP000198393">
    <property type="component" value="Unassembled WGS sequence"/>
</dbReference>
<dbReference type="SUPFAM" id="SSF47384">
    <property type="entry name" value="Homodimeric domain of signal transducing histidine kinase"/>
    <property type="match status" value="1"/>
</dbReference>
<dbReference type="CDD" id="cd00082">
    <property type="entry name" value="HisKA"/>
    <property type="match status" value="1"/>
</dbReference>
<comment type="catalytic activity">
    <reaction evidence="1">
        <text>ATP + protein L-histidine = ADP + protein N-phospho-L-histidine.</text>
        <dbReference type="EC" id="2.7.13.3"/>
    </reaction>
</comment>
<dbReference type="EMBL" id="FZPD01000002">
    <property type="protein sequence ID" value="SNS83438.1"/>
    <property type="molecule type" value="Genomic_DNA"/>
</dbReference>
<evidence type="ECO:0000256" key="3">
    <source>
        <dbReference type="ARBA" id="ARBA00022553"/>
    </source>
</evidence>
<organism evidence="8 9">
    <name type="scientific">Ekhidna lutea</name>
    <dbReference type="NCBI Taxonomy" id="447679"/>
    <lineage>
        <taxon>Bacteria</taxon>
        <taxon>Pseudomonadati</taxon>
        <taxon>Bacteroidota</taxon>
        <taxon>Cytophagia</taxon>
        <taxon>Cytophagales</taxon>
        <taxon>Reichenbachiellaceae</taxon>
        <taxon>Ekhidna</taxon>
    </lineage>
</organism>
<dbReference type="PANTHER" id="PTHR43547">
    <property type="entry name" value="TWO-COMPONENT HISTIDINE KINASE"/>
    <property type="match status" value="1"/>
</dbReference>
<dbReference type="Gene3D" id="1.10.287.130">
    <property type="match status" value="1"/>
</dbReference>
<sequence>MKINKYTLAALFIVVLSSLGVLLVIQFQILEKDIKNNQNMMGFAIPGILSDLYDNMMFNRELDRLVRIYQGTESFQFSSDSNPTDPLQFVLKNGLDEVISLNYPDLKYQVDGFVSDEYGCMIHRGHRPELPKAQKVMDADNHMCFCMILPNTLDISMTYTNKEETVLGESANILKASFLLIAIILIAFWFTIRTIGKQKKLSDLKRDFINNLTHEFKTPIFSISLASKSLRGLEEVKKAPKADSYLNLISNETKRLQTQVDKILQMALLDSGNLTLDKKVIDLHESIQNVAEGFQMIISEKEGSIKFNLNATKHQIVADETHLNNVLFNLIDNAQKYSDKNPEIEIITEDAENNGVILTIKDHGIGMDQTTQKYVFDQFYRAQSGNLHTVKGFGLGLSYVKKIIEFHKGTISLNSEPGKGSMFKIFLPISS</sequence>
<dbReference type="OrthoDB" id="1933776at2"/>
<dbReference type="PROSITE" id="PS50109">
    <property type="entry name" value="HIS_KIN"/>
    <property type="match status" value="1"/>
</dbReference>
<evidence type="ECO:0000256" key="6">
    <source>
        <dbReference type="SAM" id="Phobius"/>
    </source>
</evidence>
<keyword evidence="6" id="KW-0472">Membrane</keyword>
<keyword evidence="9" id="KW-1185">Reference proteome</keyword>
<keyword evidence="6" id="KW-0812">Transmembrane</keyword>
<keyword evidence="6" id="KW-1133">Transmembrane helix</keyword>
<accession>A0A239HQT0</accession>
<evidence type="ECO:0000313" key="9">
    <source>
        <dbReference type="Proteomes" id="UP000198393"/>
    </source>
</evidence>
<evidence type="ECO:0000313" key="8">
    <source>
        <dbReference type="EMBL" id="SNS83438.1"/>
    </source>
</evidence>
<keyword evidence="3" id="KW-0597">Phosphoprotein</keyword>
<keyword evidence="5 8" id="KW-0418">Kinase</keyword>
<evidence type="ECO:0000256" key="4">
    <source>
        <dbReference type="ARBA" id="ARBA00022679"/>
    </source>
</evidence>